<dbReference type="SUPFAM" id="SSF52058">
    <property type="entry name" value="L domain-like"/>
    <property type="match status" value="2"/>
</dbReference>
<organism evidence="29 30">
    <name type="scientific">Eragrostis curvula</name>
    <name type="common">weeping love grass</name>
    <dbReference type="NCBI Taxonomy" id="38414"/>
    <lineage>
        <taxon>Eukaryota</taxon>
        <taxon>Viridiplantae</taxon>
        <taxon>Streptophyta</taxon>
        <taxon>Embryophyta</taxon>
        <taxon>Tracheophyta</taxon>
        <taxon>Spermatophyta</taxon>
        <taxon>Magnoliopsida</taxon>
        <taxon>Liliopsida</taxon>
        <taxon>Poales</taxon>
        <taxon>Poaceae</taxon>
        <taxon>PACMAD clade</taxon>
        <taxon>Chloridoideae</taxon>
        <taxon>Eragrostideae</taxon>
        <taxon>Eragrostidinae</taxon>
        <taxon>Eragrostis</taxon>
    </lineage>
</organism>
<evidence type="ECO:0000256" key="15">
    <source>
        <dbReference type="ARBA" id="ARBA00022840"/>
    </source>
</evidence>
<dbReference type="InterPro" id="IPR000719">
    <property type="entry name" value="Prot_kinase_dom"/>
</dbReference>
<keyword evidence="17 26" id="KW-0472">Membrane</keyword>
<keyword evidence="12" id="KW-0677">Repeat</keyword>
<proteinExistence type="inferred from homology"/>
<dbReference type="InterPro" id="IPR051809">
    <property type="entry name" value="Plant_receptor-like_S/T_kinase"/>
</dbReference>
<dbReference type="FunFam" id="3.80.10.10:FF:000288">
    <property type="entry name" value="LRR receptor-like serine/threonine-protein kinase EFR"/>
    <property type="match status" value="1"/>
</dbReference>
<dbReference type="SMART" id="SM00220">
    <property type="entry name" value="S_TKc"/>
    <property type="match status" value="1"/>
</dbReference>
<dbReference type="InterPro" id="IPR013210">
    <property type="entry name" value="LRR_N_plant-typ"/>
</dbReference>
<evidence type="ECO:0000256" key="3">
    <source>
        <dbReference type="ARBA" id="ARBA00008684"/>
    </source>
</evidence>
<comment type="catalytic activity">
    <reaction evidence="21">
        <text>L-seryl-[protein] + ATP = O-phospho-L-seryl-[protein] + ADP + H(+)</text>
        <dbReference type="Rhea" id="RHEA:17989"/>
        <dbReference type="Rhea" id="RHEA-COMP:9863"/>
        <dbReference type="Rhea" id="RHEA-COMP:11604"/>
        <dbReference type="ChEBI" id="CHEBI:15378"/>
        <dbReference type="ChEBI" id="CHEBI:29999"/>
        <dbReference type="ChEBI" id="CHEBI:30616"/>
        <dbReference type="ChEBI" id="CHEBI:83421"/>
        <dbReference type="ChEBI" id="CHEBI:456216"/>
        <dbReference type="EC" id="2.7.11.1"/>
    </reaction>
</comment>
<evidence type="ECO:0000256" key="20">
    <source>
        <dbReference type="ARBA" id="ARBA00047899"/>
    </source>
</evidence>
<dbReference type="Pfam" id="PF13855">
    <property type="entry name" value="LRR_8"/>
    <property type="match status" value="1"/>
</dbReference>
<comment type="function">
    <text evidence="22">Receptor kinase that detects X.oryzae pv. oryzae protein Ax21 to promote innate immunity. Following X.oryzae pv. oryzae protein Ax21 detection, undergoes cleavage, releasing the processed protein kinase Xa21 chain.</text>
</comment>
<keyword evidence="8" id="KW-0433">Leucine-rich repeat</keyword>
<dbReference type="PROSITE" id="PS00108">
    <property type="entry name" value="PROTEIN_KINASE_ST"/>
    <property type="match status" value="1"/>
</dbReference>
<dbReference type="Proteomes" id="UP000324897">
    <property type="component" value="Chromosome 1"/>
</dbReference>
<dbReference type="FunFam" id="3.30.200.20:FF:000432">
    <property type="entry name" value="LRR receptor-like serine/threonine-protein kinase EFR"/>
    <property type="match status" value="1"/>
</dbReference>
<dbReference type="InterPro" id="IPR011009">
    <property type="entry name" value="Kinase-like_dom_sf"/>
</dbReference>
<dbReference type="Pfam" id="PF00560">
    <property type="entry name" value="LRR_1"/>
    <property type="match status" value="6"/>
</dbReference>
<evidence type="ECO:0000256" key="12">
    <source>
        <dbReference type="ARBA" id="ARBA00022737"/>
    </source>
</evidence>
<keyword evidence="18" id="KW-0675">Receptor</keyword>
<dbReference type="GO" id="GO:0004674">
    <property type="term" value="F:protein serine/threonine kinase activity"/>
    <property type="evidence" value="ECO:0007669"/>
    <property type="project" value="UniProtKB-KW"/>
</dbReference>
<evidence type="ECO:0000256" key="8">
    <source>
        <dbReference type="ARBA" id="ARBA00022614"/>
    </source>
</evidence>
<dbReference type="OrthoDB" id="676979at2759"/>
<dbReference type="Gene3D" id="1.10.510.10">
    <property type="entry name" value="Transferase(Phosphotransferase) domain 1"/>
    <property type="match status" value="1"/>
</dbReference>
<evidence type="ECO:0000256" key="5">
    <source>
        <dbReference type="ARBA" id="ARBA00022475"/>
    </source>
</evidence>
<evidence type="ECO:0000256" key="19">
    <source>
        <dbReference type="ARBA" id="ARBA00023180"/>
    </source>
</evidence>
<evidence type="ECO:0000256" key="26">
    <source>
        <dbReference type="SAM" id="Phobius"/>
    </source>
</evidence>
<keyword evidence="13 25" id="KW-0547">Nucleotide-binding</keyword>
<feature type="chain" id="PRO_5023822394" description="Receptor kinase-like protein Xa21" evidence="27">
    <location>
        <begin position="32"/>
        <end position="1006"/>
    </location>
</feature>
<dbReference type="PROSITE" id="PS00107">
    <property type="entry name" value="PROTEIN_KINASE_ATP"/>
    <property type="match status" value="1"/>
</dbReference>
<evidence type="ECO:0000256" key="18">
    <source>
        <dbReference type="ARBA" id="ARBA00023170"/>
    </source>
</evidence>
<dbReference type="InterPro" id="IPR001611">
    <property type="entry name" value="Leu-rich_rpt"/>
</dbReference>
<evidence type="ECO:0000256" key="24">
    <source>
        <dbReference type="ARBA" id="ARBA00072040"/>
    </source>
</evidence>
<keyword evidence="15 25" id="KW-0067">ATP-binding</keyword>
<evidence type="ECO:0000256" key="16">
    <source>
        <dbReference type="ARBA" id="ARBA00022989"/>
    </source>
</evidence>
<dbReference type="Gene3D" id="3.30.200.20">
    <property type="entry name" value="Phosphorylase Kinase, domain 1"/>
    <property type="match status" value="1"/>
</dbReference>
<dbReference type="EMBL" id="RWGY01000011">
    <property type="protein sequence ID" value="TVU32317.1"/>
    <property type="molecule type" value="Genomic_DNA"/>
</dbReference>
<evidence type="ECO:0000256" key="23">
    <source>
        <dbReference type="ARBA" id="ARBA00056628"/>
    </source>
</evidence>
<keyword evidence="7" id="KW-0597">Phosphoprotein</keyword>
<comment type="function">
    <text evidence="23">The processed protein kinase Xa21 chain released by protein cleavage after X.oryzae pv. oryzae protein Ax21 detection translocates into the nucleus where it can bind and regulate WRKY62, a transcription factor. Confers resistance to the bacterial pathogen X.oryzae pv. oryzae (Xoo).</text>
</comment>
<evidence type="ECO:0000256" key="4">
    <source>
        <dbReference type="ARBA" id="ARBA00012513"/>
    </source>
</evidence>
<dbReference type="InterPro" id="IPR003591">
    <property type="entry name" value="Leu-rich_rpt_typical-subtyp"/>
</dbReference>
<comment type="catalytic activity">
    <reaction evidence="20">
        <text>L-threonyl-[protein] + ATP = O-phospho-L-threonyl-[protein] + ADP + H(+)</text>
        <dbReference type="Rhea" id="RHEA:46608"/>
        <dbReference type="Rhea" id="RHEA-COMP:11060"/>
        <dbReference type="Rhea" id="RHEA-COMP:11605"/>
        <dbReference type="ChEBI" id="CHEBI:15378"/>
        <dbReference type="ChEBI" id="CHEBI:30013"/>
        <dbReference type="ChEBI" id="CHEBI:30616"/>
        <dbReference type="ChEBI" id="CHEBI:61977"/>
        <dbReference type="ChEBI" id="CHEBI:456216"/>
        <dbReference type="EC" id="2.7.11.1"/>
    </reaction>
</comment>
<protein>
    <recommendedName>
        <fullName evidence="24">Receptor kinase-like protein Xa21</fullName>
        <ecNumber evidence="4">2.7.11.1</ecNumber>
    </recommendedName>
</protein>
<evidence type="ECO:0000256" key="9">
    <source>
        <dbReference type="ARBA" id="ARBA00022679"/>
    </source>
</evidence>
<gene>
    <name evidence="29" type="ORF">EJB05_24042</name>
</gene>
<keyword evidence="14" id="KW-0418">Kinase</keyword>
<dbReference type="GO" id="GO:0005789">
    <property type="term" value="C:endoplasmic reticulum membrane"/>
    <property type="evidence" value="ECO:0007669"/>
    <property type="project" value="UniProtKB-SubCell"/>
</dbReference>
<dbReference type="FunFam" id="1.10.510.10:FF:000358">
    <property type="entry name" value="Putative leucine-rich repeat receptor-like serine/threonine-protein kinase"/>
    <property type="match status" value="1"/>
</dbReference>
<evidence type="ECO:0000256" key="22">
    <source>
        <dbReference type="ARBA" id="ARBA00054320"/>
    </source>
</evidence>
<dbReference type="Pfam" id="PF00069">
    <property type="entry name" value="Pkinase"/>
    <property type="match status" value="1"/>
</dbReference>
<evidence type="ECO:0000256" key="25">
    <source>
        <dbReference type="PROSITE-ProRule" id="PRU10141"/>
    </source>
</evidence>
<evidence type="ECO:0000256" key="2">
    <source>
        <dbReference type="ARBA" id="ARBA00004389"/>
    </source>
</evidence>
<dbReference type="Pfam" id="PF08263">
    <property type="entry name" value="LRRNT_2"/>
    <property type="match status" value="1"/>
</dbReference>
<comment type="similarity">
    <text evidence="3">Belongs to the protein kinase superfamily. Ser/Thr protein kinase family.</text>
</comment>
<sequence length="1006" mass="108902">MEHHGYTYTHNHCSVLLVASLLLASSSWASAATGSARADTDYRTLMQFRSLITDDPHGALASWGGGNASAPCGWRGVTCGARGRRRGRVTALDLRGLGLAGSIAPSSLAGLTCLRQLDLSNNSLTGGVPSPLWPFLGRLDLSNNSLSGTVPPTLGSLRRLQLLILQHNNLTGTIPASLGNLTSLTVLSLTGNNLVGTIPDSLGNLQSLTDLYLNFNMFQGSIPPAVFNLSSLQHLVVQINNLTGTLPPDAISRLPRLRLLAADTNQLHGAIPVSLCNASKLEVIQMMENSFSGVIPDCLGVLKNLWSLELDINRLEANVDADWGFMDSLTNCSNLKRIGLSVNKLGGVLPGSIVNLSTSMKLLNLWDNMISGQIPQEIGNLVNLTIIRMNQNNFIGTIPASIGRLDKLSILYLYDNSLSGQIPPTIGNLTVLSRLLLQNNTLTGLIPSNLSSCPLEILSLDNNLLTGPIPKEVLISTLFYAGFQGNMLTGSLALEASHMINLQILDVSRNKLTGKIPVSIGDCQVLQYCILKGNFFEGKIPESIGQLKGLLELDLSRNNLSGRIPDFLGTMKSLEQLNLSYNSFYGEVPESGIFLNASSFSVEGNAALCGGIGQLKLPPCSNHGSTTGKRSHKVIMTISLATSILSISLILALFLFCHQRRKLRKEEHTLPNINDQHIRVSYSNLANATNGFSSENLVGVGSYGSVYKGTMMISDQEVVVAVKVLNLQQRGASQSFIAECETLRCARHRNLVKILTVCSSIESGGLDFKALVFDFVPNGNLDQWLHTSEHGSHRGLDLAQRIDIVIDVASALEYLHHYRPTPIVHCDLKPSNILLDNDMVAHVGDFGLARFVHQDQTRLLDISSGWATKRGTIGYAAPEYGLGNGVSIHGDIYSFGVLLLEMFTGKRPTDDSFMDDLSLHSYVQVALQAQQVTSVVDQRLLPVQDQESKGRTSSSSSTTETILSCITSVLQIGILCSKEVPTDRLHIGDALRELHGVKDKYNRIHN</sequence>
<dbReference type="PANTHER" id="PTHR27008">
    <property type="entry name" value="OS04G0122200 PROTEIN"/>
    <property type="match status" value="1"/>
</dbReference>
<feature type="binding site" evidence="25">
    <location>
        <position position="723"/>
    </location>
    <ligand>
        <name>ATP</name>
        <dbReference type="ChEBI" id="CHEBI:30616"/>
    </ligand>
</feature>
<name>A0A5J9VA72_9POAL</name>
<evidence type="ECO:0000256" key="14">
    <source>
        <dbReference type="ARBA" id="ARBA00022777"/>
    </source>
</evidence>
<comment type="caution">
    <text evidence="29">The sequence shown here is derived from an EMBL/GenBank/DDBJ whole genome shotgun (WGS) entry which is preliminary data.</text>
</comment>
<evidence type="ECO:0000256" key="27">
    <source>
        <dbReference type="SAM" id="SignalP"/>
    </source>
</evidence>
<dbReference type="PROSITE" id="PS50011">
    <property type="entry name" value="PROTEIN_KINASE_DOM"/>
    <property type="match status" value="1"/>
</dbReference>
<evidence type="ECO:0000256" key="21">
    <source>
        <dbReference type="ARBA" id="ARBA00048679"/>
    </source>
</evidence>
<evidence type="ECO:0000256" key="6">
    <source>
        <dbReference type="ARBA" id="ARBA00022527"/>
    </source>
</evidence>
<evidence type="ECO:0000256" key="10">
    <source>
        <dbReference type="ARBA" id="ARBA00022692"/>
    </source>
</evidence>
<comment type="subcellular location">
    <subcellularLocation>
        <location evidence="1">Cell membrane</location>
        <topology evidence="1">Single-pass type I membrane protein</topology>
    </subcellularLocation>
    <subcellularLocation>
        <location evidence="2">Endoplasmic reticulum membrane</location>
        <topology evidence="2">Single-pass membrane protein</topology>
    </subcellularLocation>
</comment>
<keyword evidence="9" id="KW-0808">Transferase</keyword>
<accession>A0A5J9VA72</accession>
<keyword evidence="19" id="KW-0325">Glycoprotein</keyword>
<evidence type="ECO:0000313" key="29">
    <source>
        <dbReference type="EMBL" id="TVU32317.1"/>
    </source>
</evidence>
<evidence type="ECO:0000256" key="11">
    <source>
        <dbReference type="ARBA" id="ARBA00022729"/>
    </source>
</evidence>
<dbReference type="FunFam" id="3.80.10.10:FF:000041">
    <property type="entry name" value="LRR receptor-like serine/threonine-protein kinase ERECTA"/>
    <property type="match status" value="1"/>
</dbReference>
<dbReference type="InterPro" id="IPR008271">
    <property type="entry name" value="Ser/Thr_kinase_AS"/>
</dbReference>
<dbReference type="GO" id="GO:0005524">
    <property type="term" value="F:ATP binding"/>
    <property type="evidence" value="ECO:0007669"/>
    <property type="project" value="UniProtKB-UniRule"/>
</dbReference>
<dbReference type="InterPro" id="IPR017441">
    <property type="entry name" value="Protein_kinase_ATP_BS"/>
</dbReference>
<dbReference type="Gene3D" id="3.80.10.10">
    <property type="entry name" value="Ribonuclease Inhibitor"/>
    <property type="match status" value="2"/>
</dbReference>
<dbReference type="SUPFAM" id="SSF56112">
    <property type="entry name" value="Protein kinase-like (PK-like)"/>
    <property type="match status" value="1"/>
</dbReference>
<feature type="transmembrane region" description="Helical" evidence="26">
    <location>
        <begin position="634"/>
        <end position="656"/>
    </location>
</feature>
<feature type="non-terminal residue" evidence="29">
    <location>
        <position position="1"/>
    </location>
</feature>
<evidence type="ECO:0000256" key="17">
    <source>
        <dbReference type="ARBA" id="ARBA00023136"/>
    </source>
</evidence>
<evidence type="ECO:0000256" key="1">
    <source>
        <dbReference type="ARBA" id="ARBA00004251"/>
    </source>
</evidence>
<keyword evidence="16 26" id="KW-1133">Transmembrane helix</keyword>
<dbReference type="PANTHER" id="PTHR27008:SF591">
    <property type="entry name" value="OS12G0498650 PROTEIN"/>
    <property type="match status" value="1"/>
</dbReference>
<evidence type="ECO:0000313" key="30">
    <source>
        <dbReference type="Proteomes" id="UP000324897"/>
    </source>
</evidence>
<dbReference type="InterPro" id="IPR032675">
    <property type="entry name" value="LRR_dom_sf"/>
</dbReference>
<dbReference type="Gramene" id="TVU32317">
    <property type="protein sequence ID" value="TVU32317"/>
    <property type="gene ID" value="EJB05_24042"/>
</dbReference>
<keyword evidence="30" id="KW-1185">Reference proteome</keyword>
<reference evidence="29 30" key="1">
    <citation type="journal article" date="2019" name="Sci. Rep.">
        <title>A high-quality genome of Eragrostis curvula grass provides insights into Poaceae evolution and supports new strategies to enhance forage quality.</title>
        <authorList>
            <person name="Carballo J."/>
            <person name="Santos B.A.C.M."/>
            <person name="Zappacosta D."/>
            <person name="Garbus I."/>
            <person name="Selva J.P."/>
            <person name="Gallo C.A."/>
            <person name="Diaz A."/>
            <person name="Albertini E."/>
            <person name="Caccamo M."/>
            <person name="Echenique V."/>
        </authorList>
    </citation>
    <scope>NUCLEOTIDE SEQUENCE [LARGE SCALE GENOMIC DNA]</scope>
    <source>
        <strain evidence="30">cv. Victoria</strain>
        <tissue evidence="29">Leaf</tissue>
    </source>
</reference>
<dbReference type="EC" id="2.7.11.1" evidence="4"/>
<dbReference type="AlphaFoldDB" id="A0A5J9VA72"/>
<evidence type="ECO:0000259" key="28">
    <source>
        <dbReference type="PROSITE" id="PS50011"/>
    </source>
</evidence>
<dbReference type="SMART" id="SM00369">
    <property type="entry name" value="LRR_TYP"/>
    <property type="match status" value="8"/>
</dbReference>
<dbReference type="FunFam" id="3.80.10.10:FF:000275">
    <property type="entry name" value="Leucine-rich repeat receptor-like protein kinase"/>
    <property type="match status" value="1"/>
</dbReference>
<keyword evidence="5" id="KW-1003">Cell membrane</keyword>
<keyword evidence="11 27" id="KW-0732">Signal</keyword>
<keyword evidence="10 26" id="KW-0812">Transmembrane</keyword>
<dbReference type="GO" id="GO:0005886">
    <property type="term" value="C:plasma membrane"/>
    <property type="evidence" value="ECO:0007669"/>
    <property type="project" value="UniProtKB-SubCell"/>
</dbReference>
<feature type="domain" description="Protein kinase" evidence="28">
    <location>
        <begin position="692"/>
        <end position="998"/>
    </location>
</feature>
<keyword evidence="6" id="KW-0723">Serine/threonine-protein kinase</keyword>
<evidence type="ECO:0000256" key="13">
    <source>
        <dbReference type="ARBA" id="ARBA00022741"/>
    </source>
</evidence>
<evidence type="ECO:0000256" key="7">
    <source>
        <dbReference type="ARBA" id="ARBA00022553"/>
    </source>
</evidence>
<feature type="signal peptide" evidence="27">
    <location>
        <begin position="1"/>
        <end position="31"/>
    </location>
</feature>